<protein>
    <submittedName>
        <fullName evidence="7">Uncharacterized protein</fullName>
    </submittedName>
</protein>
<dbReference type="InterPro" id="IPR002797">
    <property type="entry name" value="Polysacc_synth"/>
</dbReference>
<dbReference type="GO" id="GO:0005886">
    <property type="term" value="C:plasma membrane"/>
    <property type="evidence" value="ECO:0007669"/>
    <property type="project" value="UniProtKB-SubCell"/>
</dbReference>
<name>A0A0B0IF21_9BACI</name>
<evidence type="ECO:0000256" key="3">
    <source>
        <dbReference type="ARBA" id="ARBA00022692"/>
    </source>
</evidence>
<dbReference type="PANTHER" id="PTHR30250:SF11">
    <property type="entry name" value="O-ANTIGEN TRANSPORTER-RELATED"/>
    <property type="match status" value="1"/>
</dbReference>
<feature type="transmembrane region" description="Helical" evidence="6">
    <location>
        <begin position="12"/>
        <end position="32"/>
    </location>
</feature>
<reference evidence="7 8" key="1">
    <citation type="submission" date="2014-09" db="EMBL/GenBank/DDBJ databases">
        <title>Genome sequencing and annotation of Bacillus Okhensis strain Kh10-101T.</title>
        <authorList>
            <person name="Prakash J.S."/>
        </authorList>
    </citation>
    <scope>NUCLEOTIDE SEQUENCE [LARGE SCALE GENOMIC DNA]</scope>
    <source>
        <strain evidence="8">Kh10-101T</strain>
    </source>
</reference>
<feature type="transmembrane region" description="Helical" evidence="6">
    <location>
        <begin position="170"/>
        <end position="188"/>
    </location>
</feature>
<feature type="transmembrane region" description="Helical" evidence="6">
    <location>
        <begin position="44"/>
        <end position="70"/>
    </location>
</feature>
<keyword evidence="8" id="KW-1185">Reference proteome</keyword>
<feature type="transmembrane region" description="Helical" evidence="6">
    <location>
        <begin position="378"/>
        <end position="396"/>
    </location>
</feature>
<dbReference type="PANTHER" id="PTHR30250">
    <property type="entry name" value="PST FAMILY PREDICTED COLANIC ACID TRANSPORTER"/>
    <property type="match status" value="1"/>
</dbReference>
<dbReference type="EMBL" id="JRJU01000045">
    <property type="protein sequence ID" value="KHF38266.1"/>
    <property type="molecule type" value="Genomic_DNA"/>
</dbReference>
<evidence type="ECO:0000313" key="7">
    <source>
        <dbReference type="EMBL" id="KHF38266.1"/>
    </source>
</evidence>
<dbReference type="STRING" id="333138.LQ50_22320"/>
<proteinExistence type="predicted"/>
<feature type="transmembrane region" description="Helical" evidence="6">
    <location>
        <begin position="320"/>
        <end position="341"/>
    </location>
</feature>
<comment type="subcellular location">
    <subcellularLocation>
        <location evidence="1">Cell membrane</location>
        <topology evidence="1">Multi-pass membrane protein</topology>
    </subcellularLocation>
</comment>
<feature type="transmembrane region" description="Helical" evidence="6">
    <location>
        <begin position="294"/>
        <end position="314"/>
    </location>
</feature>
<dbReference type="Pfam" id="PF01943">
    <property type="entry name" value="Polysacc_synt"/>
    <property type="match status" value="1"/>
</dbReference>
<feature type="transmembrane region" description="Helical" evidence="6">
    <location>
        <begin position="408"/>
        <end position="426"/>
    </location>
</feature>
<feature type="transmembrane region" description="Helical" evidence="6">
    <location>
        <begin position="82"/>
        <end position="106"/>
    </location>
</feature>
<dbReference type="Proteomes" id="UP000030832">
    <property type="component" value="Unassembled WGS sequence"/>
</dbReference>
<feature type="transmembrane region" description="Helical" evidence="6">
    <location>
        <begin position="112"/>
        <end position="130"/>
    </location>
</feature>
<keyword evidence="3 6" id="KW-0812">Transmembrane</keyword>
<evidence type="ECO:0000256" key="5">
    <source>
        <dbReference type="ARBA" id="ARBA00023136"/>
    </source>
</evidence>
<feature type="transmembrane region" description="Helical" evidence="6">
    <location>
        <begin position="353"/>
        <end position="372"/>
    </location>
</feature>
<evidence type="ECO:0000313" key="8">
    <source>
        <dbReference type="Proteomes" id="UP000030832"/>
    </source>
</evidence>
<organism evidence="7 8">
    <name type="scientific">Halalkalibacter okhensis</name>
    <dbReference type="NCBI Taxonomy" id="333138"/>
    <lineage>
        <taxon>Bacteria</taxon>
        <taxon>Bacillati</taxon>
        <taxon>Bacillota</taxon>
        <taxon>Bacilli</taxon>
        <taxon>Bacillales</taxon>
        <taxon>Bacillaceae</taxon>
        <taxon>Halalkalibacter</taxon>
    </lineage>
</organism>
<keyword evidence="5 6" id="KW-0472">Membrane</keyword>
<dbReference type="InterPro" id="IPR050833">
    <property type="entry name" value="Poly_Biosynth_Transport"/>
</dbReference>
<feature type="transmembrane region" description="Helical" evidence="6">
    <location>
        <begin position="142"/>
        <end position="164"/>
    </location>
</feature>
<evidence type="ECO:0000256" key="1">
    <source>
        <dbReference type="ARBA" id="ARBA00004651"/>
    </source>
</evidence>
<evidence type="ECO:0000256" key="4">
    <source>
        <dbReference type="ARBA" id="ARBA00022989"/>
    </source>
</evidence>
<comment type="caution">
    <text evidence="7">The sequence shown here is derived from an EMBL/GenBank/DDBJ whole genome shotgun (WGS) entry which is preliminary data.</text>
</comment>
<dbReference type="AlphaFoldDB" id="A0A0B0IF21"/>
<keyword evidence="4 6" id="KW-1133">Transmembrane helix</keyword>
<keyword evidence="2" id="KW-1003">Cell membrane</keyword>
<evidence type="ECO:0000256" key="2">
    <source>
        <dbReference type="ARBA" id="ARBA00022475"/>
    </source>
</evidence>
<dbReference type="eggNOG" id="COG2244">
    <property type="taxonomic scope" value="Bacteria"/>
</dbReference>
<evidence type="ECO:0000256" key="6">
    <source>
        <dbReference type="SAM" id="Phobius"/>
    </source>
</evidence>
<gene>
    <name evidence="7" type="ORF">LQ50_22320</name>
</gene>
<accession>A0A0B0IF21</accession>
<sequence length="467" mass="53818">MSRNKKLIKDTQIYAIAMFGPQLINFLLLPLFTSYFSTAEYGQWDLIVVTVSLLLPFISFEILTSVYRWLLEEKDFNKRKEIISTGFFYTIRNLTLFCFLAIFVMIYFNIEYQFLIIMMIIFNILNNFIQKCARGLGLNKQFAILGITQTIVTLVTQMLCVFVFQIRIETFFIGAIVGNASSFLLGCYMLKFHQYLAINYFSKQLSESLLKYSIPIIPGAVSFWVMNSSDRFIISAFLGLSANGIYSVANKLPVLINMVKSIFQLAWQDSAILSYKDQDRDQYYSEIFKRYFRFLMPSCTILITLTPFLMKLIVADHFYIAWKYTAILFLGAVFLALSDFWGAAYHGSKNTKVILKTTLIGAMVNIIVNLLLIQLIGLYAAAISTVVGFFVMWLIRMKSKSKTFEIDIDKKDFIILFSILVSFLILTYLENVVINAVLVLMSLALFYLYNKDVLSKLFKFLVAKVKK</sequence>